<protein>
    <submittedName>
        <fullName evidence="2">Dienelactone hydrolase family</fullName>
    </submittedName>
</protein>
<dbReference type="InterPro" id="IPR002925">
    <property type="entry name" value="Dienelactn_hydro"/>
</dbReference>
<dbReference type="GO" id="GO:0016787">
    <property type="term" value="F:hydrolase activity"/>
    <property type="evidence" value="ECO:0007669"/>
    <property type="project" value="UniProtKB-KW"/>
</dbReference>
<evidence type="ECO:0000313" key="2">
    <source>
        <dbReference type="EMBL" id="AXA36941.1"/>
    </source>
</evidence>
<gene>
    <name evidence="2" type="ORF">BRCON_2164</name>
</gene>
<dbReference type="PANTHER" id="PTHR22946">
    <property type="entry name" value="DIENELACTONE HYDROLASE DOMAIN-CONTAINING PROTEIN-RELATED"/>
    <property type="match status" value="1"/>
</dbReference>
<dbReference type="InterPro" id="IPR029058">
    <property type="entry name" value="AB_hydrolase_fold"/>
</dbReference>
<evidence type="ECO:0000259" key="1">
    <source>
        <dbReference type="Pfam" id="PF01738"/>
    </source>
</evidence>
<accession>A0A2Z4Y6Y0</accession>
<name>A0A2Z4Y6Y0_SUMC1</name>
<dbReference type="Proteomes" id="UP000262583">
    <property type="component" value="Chromosome"/>
</dbReference>
<reference evidence="2 3" key="1">
    <citation type="submission" date="2018-05" db="EMBL/GenBank/DDBJ databases">
        <title>A metagenomic window into the 2 km-deep terrestrial subsurface aquifer revealed taxonomically and functionally diverse microbial community comprising novel uncultured bacterial lineages.</title>
        <authorList>
            <person name="Kadnikov V.V."/>
            <person name="Mardanov A.V."/>
            <person name="Beletsky A.V."/>
            <person name="Banks D."/>
            <person name="Pimenov N.V."/>
            <person name="Frank Y.A."/>
            <person name="Karnachuk O.V."/>
            <person name="Ravin N.V."/>
        </authorList>
    </citation>
    <scope>NUCLEOTIDE SEQUENCE [LARGE SCALE GENOMIC DNA]</scope>
    <source>
        <strain evidence="2">BY</strain>
    </source>
</reference>
<dbReference type="AlphaFoldDB" id="A0A2Z4Y6Y0"/>
<dbReference type="PANTHER" id="PTHR22946:SF0">
    <property type="entry name" value="DIENELACTONE HYDROLASE DOMAIN-CONTAINING PROTEIN"/>
    <property type="match status" value="1"/>
</dbReference>
<keyword evidence="2" id="KW-0378">Hydrolase</keyword>
<sequence length="276" mass="30310">MLSALRLRLIRAVYLGMVCSFGLRALAAPPIAEDYEYSCGELRLKGLMIRPTETTGPLPAVLVFPEWWGLNDYATSRARQLAELGYIAVAADMYGDRKVTTDPQVAARLAGALKSDRSEMRRRAEAAVERVRTDPRVDPNRVAAIGYCFGGTVVLELARSGAPVRGVVSFHGGLDRKADLPTTSPIRPRILVLHGADDPLVPPDQVAAFEEEMRTHRADYRIVRYPGAVHSFTNPAAGSDPSRGVAYNPQADRDSWREMAAFLAELFQKPLPKGHN</sequence>
<dbReference type="Gene3D" id="3.40.50.1820">
    <property type="entry name" value="alpha/beta hydrolase"/>
    <property type="match status" value="1"/>
</dbReference>
<dbReference type="EMBL" id="CP030759">
    <property type="protein sequence ID" value="AXA36941.1"/>
    <property type="molecule type" value="Genomic_DNA"/>
</dbReference>
<organism evidence="2 3">
    <name type="scientific">Sumerlaea chitinivorans</name>
    <dbReference type="NCBI Taxonomy" id="2250252"/>
    <lineage>
        <taxon>Bacteria</taxon>
        <taxon>Candidatus Sumerlaeota</taxon>
        <taxon>Candidatus Sumerlaeia</taxon>
        <taxon>Candidatus Sumerlaeales</taxon>
        <taxon>Candidatus Sumerlaeaceae</taxon>
        <taxon>Candidatus Sumerlaea</taxon>
    </lineage>
</organism>
<dbReference type="InterPro" id="IPR050261">
    <property type="entry name" value="FrsA_esterase"/>
</dbReference>
<dbReference type="KEGG" id="schv:BRCON_2164"/>
<proteinExistence type="predicted"/>
<dbReference type="Pfam" id="PF01738">
    <property type="entry name" value="DLH"/>
    <property type="match status" value="1"/>
</dbReference>
<evidence type="ECO:0000313" key="3">
    <source>
        <dbReference type="Proteomes" id="UP000262583"/>
    </source>
</evidence>
<dbReference type="SUPFAM" id="SSF53474">
    <property type="entry name" value="alpha/beta-Hydrolases"/>
    <property type="match status" value="1"/>
</dbReference>
<feature type="domain" description="Dienelactone hydrolase" evidence="1">
    <location>
        <begin position="45"/>
        <end position="265"/>
    </location>
</feature>